<evidence type="ECO:0000313" key="4">
    <source>
        <dbReference type="Proteomes" id="UP001066276"/>
    </source>
</evidence>
<dbReference type="Proteomes" id="UP001066276">
    <property type="component" value="Chromosome 10"/>
</dbReference>
<feature type="signal peptide" evidence="2">
    <location>
        <begin position="1"/>
        <end position="18"/>
    </location>
</feature>
<proteinExistence type="predicted"/>
<dbReference type="EMBL" id="JANPWB010000014">
    <property type="protein sequence ID" value="KAJ1097499.1"/>
    <property type="molecule type" value="Genomic_DNA"/>
</dbReference>
<evidence type="ECO:0000256" key="2">
    <source>
        <dbReference type="SAM" id="SignalP"/>
    </source>
</evidence>
<reference evidence="3" key="1">
    <citation type="journal article" date="2022" name="bioRxiv">
        <title>Sequencing and chromosome-scale assembly of the giantPleurodeles waltlgenome.</title>
        <authorList>
            <person name="Brown T."/>
            <person name="Elewa A."/>
            <person name="Iarovenko S."/>
            <person name="Subramanian E."/>
            <person name="Araus A.J."/>
            <person name="Petzold A."/>
            <person name="Susuki M."/>
            <person name="Suzuki K.-i.T."/>
            <person name="Hayashi T."/>
            <person name="Toyoda A."/>
            <person name="Oliveira C."/>
            <person name="Osipova E."/>
            <person name="Leigh N.D."/>
            <person name="Simon A."/>
            <person name="Yun M.H."/>
        </authorList>
    </citation>
    <scope>NUCLEOTIDE SEQUENCE</scope>
    <source>
        <strain evidence="3">20211129_DDA</strain>
        <tissue evidence="3">Liver</tissue>
    </source>
</reference>
<evidence type="ECO:0000256" key="1">
    <source>
        <dbReference type="SAM" id="MobiDB-lite"/>
    </source>
</evidence>
<feature type="chain" id="PRO_5043451266" evidence="2">
    <location>
        <begin position="19"/>
        <end position="132"/>
    </location>
</feature>
<keyword evidence="4" id="KW-1185">Reference proteome</keyword>
<dbReference type="AlphaFoldDB" id="A0AAV7M306"/>
<keyword evidence="2" id="KW-0732">Signal</keyword>
<name>A0AAV7M306_PLEWA</name>
<accession>A0AAV7M306</accession>
<comment type="caution">
    <text evidence="3">The sequence shown here is derived from an EMBL/GenBank/DDBJ whole genome shotgun (WGS) entry which is preliminary data.</text>
</comment>
<protein>
    <submittedName>
        <fullName evidence="3">Uncharacterized protein</fullName>
    </submittedName>
</protein>
<evidence type="ECO:0000313" key="3">
    <source>
        <dbReference type="EMBL" id="KAJ1097499.1"/>
    </source>
</evidence>
<sequence>MAYRFLHLALVMARLRFAITWMRQRVLDFSCWRSDVLEWSVAEETHIRLSRQDDKVVEDLAIWSDLCDAFLNPEATGTSSNSENVETEESNGDETIGVSEPIKSNLKLSRVNTCGHIDCPYTGLHIFGFTQY</sequence>
<organism evidence="3 4">
    <name type="scientific">Pleurodeles waltl</name>
    <name type="common">Iberian ribbed newt</name>
    <dbReference type="NCBI Taxonomy" id="8319"/>
    <lineage>
        <taxon>Eukaryota</taxon>
        <taxon>Metazoa</taxon>
        <taxon>Chordata</taxon>
        <taxon>Craniata</taxon>
        <taxon>Vertebrata</taxon>
        <taxon>Euteleostomi</taxon>
        <taxon>Amphibia</taxon>
        <taxon>Batrachia</taxon>
        <taxon>Caudata</taxon>
        <taxon>Salamandroidea</taxon>
        <taxon>Salamandridae</taxon>
        <taxon>Pleurodelinae</taxon>
        <taxon>Pleurodeles</taxon>
    </lineage>
</organism>
<feature type="region of interest" description="Disordered" evidence="1">
    <location>
        <begin position="75"/>
        <end position="98"/>
    </location>
</feature>
<gene>
    <name evidence="3" type="ORF">NDU88_002617</name>
</gene>